<accession>A0A2M4B2C5</accession>
<reference evidence="1" key="1">
    <citation type="submission" date="2018-01" db="EMBL/GenBank/DDBJ databases">
        <title>An insight into the sialome of Amazonian anophelines.</title>
        <authorList>
            <person name="Ribeiro J.M."/>
            <person name="Scarpassa V."/>
            <person name="Calvo E."/>
        </authorList>
    </citation>
    <scope>NUCLEOTIDE SEQUENCE</scope>
    <source>
        <tissue evidence="1">Salivary glands</tissue>
    </source>
</reference>
<sequence>MLLPYFASCVCMLRVSRSYAFFFKLCSLVPIACSVDHPLGIGLVVFNNARTGCLFFFLCCCKNDVHSRDLRLGTNRTKHTEPYTLIEEREKEDRALVSMTHLDSNCTTYDYTTYT</sequence>
<organism evidence="1">
    <name type="scientific">Anopheles triannulatus</name>
    <dbReference type="NCBI Taxonomy" id="58253"/>
    <lineage>
        <taxon>Eukaryota</taxon>
        <taxon>Metazoa</taxon>
        <taxon>Ecdysozoa</taxon>
        <taxon>Arthropoda</taxon>
        <taxon>Hexapoda</taxon>
        <taxon>Insecta</taxon>
        <taxon>Pterygota</taxon>
        <taxon>Neoptera</taxon>
        <taxon>Endopterygota</taxon>
        <taxon>Diptera</taxon>
        <taxon>Nematocera</taxon>
        <taxon>Culicoidea</taxon>
        <taxon>Culicidae</taxon>
        <taxon>Anophelinae</taxon>
        <taxon>Anopheles</taxon>
    </lineage>
</organism>
<dbReference type="AlphaFoldDB" id="A0A2M4B2C5"/>
<name>A0A2M4B2C5_9DIPT</name>
<protein>
    <submittedName>
        <fullName evidence="1">Putative secreted protein</fullName>
    </submittedName>
</protein>
<dbReference type="EMBL" id="GGFK01013890">
    <property type="protein sequence ID" value="MBW47211.1"/>
    <property type="molecule type" value="Transcribed_RNA"/>
</dbReference>
<proteinExistence type="predicted"/>
<evidence type="ECO:0000313" key="1">
    <source>
        <dbReference type="EMBL" id="MBW47211.1"/>
    </source>
</evidence>